<sequence length="157" mass="18214">MDLSSALMGLVFIMLTILPIYLINRSTNKASENLINELKMEFPNSSKVLEYEVWNSNSSIIALTVNEVLFLNKKENESVNIEIQNISNCKVRKEFHKNSKHQDRDAIECLFLDFTLKERTTEISIPFFQKDAINFIIGNEVSLADKWLTKIYKVHLQ</sequence>
<name>A0ABW5YIW6_9FLAO</name>
<keyword evidence="1" id="KW-0472">Membrane</keyword>
<dbReference type="Proteomes" id="UP001597534">
    <property type="component" value="Unassembled WGS sequence"/>
</dbReference>
<evidence type="ECO:0000313" key="3">
    <source>
        <dbReference type="Proteomes" id="UP001597534"/>
    </source>
</evidence>
<feature type="transmembrane region" description="Helical" evidence="1">
    <location>
        <begin position="6"/>
        <end position="23"/>
    </location>
</feature>
<gene>
    <name evidence="2" type="ORF">ACFS5J_00135</name>
</gene>
<evidence type="ECO:0000256" key="1">
    <source>
        <dbReference type="SAM" id="Phobius"/>
    </source>
</evidence>
<reference evidence="3" key="1">
    <citation type="journal article" date="2019" name="Int. J. Syst. Evol. Microbiol.">
        <title>The Global Catalogue of Microorganisms (GCM) 10K type strain sequencing project: providing services to taxonomists for standard genome sequencing and annotation.</title>
        <authorList>
            <consortium name="The Broad Institute Genomics Platform"/>
            <consortium name="The Broad Institute Genome Sequencing Center for Infectious Disease"/>
            <person name="Wu L."/>
            <person name="Ma J."/>
        </authorList>
    </citation>
    <scope>NUCLEOTIDE SEQUENCE [LARGE SCALE GENOMIC DNA]</scope>
    <source>
        <strain evidence="3">KCTC 22671</strain>
    </source>
</reference>
<keyword evidence="3" id="KW-1185">Reference proteome</keyword>
<organism evidence="2 3">
    <name type="scientific">Flavobacterium chuncheonense</name>
    <dbReference type="NCBI Taxonomy" id="2026653"/>
    <lineage>
        <taxon>Bacteria</taxon>
        <taxon>Pseudomonadati</taxon>
        <taxon>Bacteroidota</taxon>
        <taxon>Flavobacteriia</taxon>
        <taxon>Flavobacteriales</taxon>
        <taxon>Flavobacteriaceae</taxon>
        <taxon>Flavobacterium</taxon>
    </lineage>
</organism>
<evidence type="ECO:0000313" key="2">
    <source>
        <dbReference type="EMBL" id="MFD2890425.1"/>
    </source>
</evidence>
<proteinExistence type="predicted"/>
<accession>A0ABW5YIW6</accession>
<keyword evidence="1" id="KW-1133">Transmembrane helix</keyword>
<protein>
    <submittedName>
        <fullName evidence="2">Uncharacterized protein</fullName>
    </submittedName>
</protein>
<dbReference type="EMBL" id="JBHUPC010000004">
    <property type="protein sequence ID" value="MFD2890425.1"/>
    <property type="molecule type" value="Genomic_DNA"/>
</dbReference>
<keyword evidence="1" id="KW-0812">Transmembrane</keyword>
<dbReference type="RefSeq" id="WP_379809859.1">
    <property type="nucleotide sequence ID" value="NZ_JBHUPC010000004.1"/>
</dbReference>
<comment type="caution">
    <text evidence="2">The sequence shown here is derived from an EMBL/GenBank/DDBJ whole genome shotgun (WGS) entry which is preliminary data.</text>
</comment>